<dbReference type="SMART" id="SM00255">
    <property type="entry name" value="TIR"/>
    <property type="match status" value="1"/>
</dbReference>
<dbReference type="PRINTS" id="PR00364">
    <property type="entry name" value="DISEASERSIST"/>
</dbReference>
<keyword evidence="4" id="KW-0378">Hydrolase</keyword>
<dbReference type="Gene3D" id="3.40.50.10140">
    <property type="entry name" value="Toll/interleukin-1 receptor homology (TIR) domain"/>
    <property type="match status" value="1"/>
</dbReference>
<dbReference type="InterPro" id="IPR011713">
    <property type="entry name" value="Leu-rich_rpt_3"/>
</dbReference>
<dbReference type="Gene3D" id="3.40.50.300">
    <property type="entry name" value="P-loop containing nucleotide triphosphate hydrolases"/>
    <property type="match status" value="1"/>
</dbReference>
<gene>
    <name evidence="9" type="ORF">Fmac_021447</name>
</gene>
<keyword evidence="3" id="KW-0677">Repeat</keyword>
<dbReference type="Pfam" id="PF07725">
    <property type="entry name" value="LRR_3"/>
    <property type="match status" value="1"/>
</dbReference>
<evidence type="ECO:0000256" key="1">
    <source>
        <dbReference type="ARBA" id="ARBA00011982"/>
    </source>
</evidence>
<dbReference type="SUPFAM" id="SSF52058">
    <property type="entry name" value="L domain-like"/>
    <property type="match status" value="1"/>
</dbReference>
<dbReference type="Pfam" id="PF13855">
    <property type="entry name" value="LRR_8"/>
    <property type="match status" value="1"/>
</dbReference>
<dbReference type="Pfam" id="PF01582">
    <property type="entry name" value="TIR"/>
    <property type="match status" value="1"/>
</dbReference>
<accession>A0ABD1LWX5</accession>
<evidence type="ECO:0000313" key="9">
    <source>
        <dbReference type="EMBL" id="KAL2328020.1"/>
    </source>
</evidence>
<proteinExistence type="predicted"/>
<dbReference type="InterPro" id="IPR036390">
    <property type="entry name" value="WH_DNA-bd_sf"/>
</dbReference>
<dbReference type="Gene3D" id="3.80.10.10">
    <property type="entry name" value="Ribonuclease Inhibitor"/>
    <property type="match status" value="2"/>
</dbReference>
<dbReference type="Pfam" id="PF00931">
    <property type="entry name" value="NB-ARC"/>
    <property type="match status" value="1"/>
</dbReference>
<keyword evidence="5" id="KW-0611">Plant defense</keyword>
<evidence type="ECO:0000313" key="10">
    <source>
        <dbReference type="Proteomes" id="UP001603857"/>
    </source>
</evidence>
<dbReference type="InterPro" id="IPR035897">
    <property type="entry name" value="Toll_tir_struct_dom_sf"/>
</dbReference>
<evidence type="ECO:0000256" key="4">
    <source>
        <dbReference type="ARBA" id="ARBA00022801"/>
    </source>
</evidence>
<dbReference type="FunFam" id="3.40.50.10140:FF:000007">
    <property type="entry name" value="Disease resistance protein (TIR-NBS-LRR class)"/>
    <property type="match status" value="1"/>
</dbReference>
<dbReference type="EC" id="3.2.2.6" evidence="1"/>
<dbReference type="PANTHER" id="PTHR11017">
    <property type="entry name" value="LEUCINE-RICH REPEAT-CONTAINING PROTEIN"/>
    <property type="match status" value="1"/>
</dbReference>
<dbReference type="InterPro" id="IPR027417">
    <property type="entry name" value="P-loop_NTPase"/>
</dbReference>
<keyword evidence="2" id="KW-0433">Leucine-rich repeat</keyword>
<dbReference type="InterPro" id="IPR000157">
    <property type="entry name" value="TIR_dom"/>
</dbReference>
<dbReference type="PANTHER" id="PTHR11017:SF259">
    <property type="entry name" value="ADP-RIBOSYL CYCLASE_CYCLIC ADP-RIBOSE HYDROLASE"/>
    <property type="match status" value="1"/>
</dbReference>
<dbReference type="InterPro" id="IPR002182">
    <property type="entry name" value="NB-ARC"/>
</dbReference>
<organism evidence="9 10">
    <name type="scientific">Flemingia macrophylla</name>
    <dbReference type="NCBI Taxonomy" id="520843"/>
    <lineage>
        <taxon>Eukaryota</taxon>
        <taxon>Viridiplantae</taxon>
        <taxon>Streptophyta</taxon>
        <taxon>Embryophyta</taxon>
        <taxon>Tracheophyta</taxon>
        <taxon>Spermatophyta</taxon>
        <taxon>Magnoliopsida</taxon>
        <taxon>eudicotyledons</taxon>
        <taxon>Gunneridae</taxon>
        <taxon>Pentapetalae</taxon>
        <taxon>rosids</taxon>
        <taxon>fabids</taxon>
        <taxon>Fabales</taxon>
        <taxon>Fabaceae</taxon>
        <taxon>Papilionoideae</taxon>
        <taxon>50 kb inversion clade</taxon>
        <taxon>NPAAA clade</taxon>
        <taxon>indigoferoid/millettioid clade</taxon>
        <taxon>Phaseoleae</taxon>
        <taxon>Flemingia</taxon>
    </lineage>
</organism>
<evidence type="ECO:0000256" key="6">
    <source>
        <dbReference type="ARBA" id="ARBA00023027"/>
    </source>
</evidence>
<dbReference type="EMBL" id="JBGMDY010000007">
    <property type="protein sequence ID" value="KAL2328020.1"/>
    <property type="molecule type" value="Genomic_DNA"/>
</dbReference>
<protein>
    <recommendedName>
        <fullName evidence="1">ADP-ribosyl cyclase/cyclic ADP-ribose hydrolase</fullName>
        <ecNumber evidence="1">3.2.2.6</ecNumber>
    </recommendedName>
</protein>
<dbReference type="InterPro" id="IPR058192">
    <property type="entry name" value="WHD_ROQ1-like"/>
</dbReference>
<dbReference type="Proteomes" id="UP001603857">
    <property type="component" value="Unassembled WGS sequence"/>
</dbReference>
<comment type="caution">
    <text evidence="9">The sequence shown here is derived from an EMBL/GenBank/DDBJ whole genome shotgun (WGS) entry which is preliminary data.</text>
</comment>
<name>A0ABD1LWX5_9FABA</name>
<dbReference type="SUPFAM" id="SSF52540">
    <property type="entry name" value="P-loop containing nucleoside triphosphate hydrolases"/>
    <property type="match status" value="1"/>
</dbReference>
<evidence type="ECO:0000259" key="8">
    <source>
        <dbReference type="PROSITE" id="PS50104"/>
    </source>
</evidence>
<dbReference type="Pfam" id="PF20160">
    <property type="entry name" value="C-JID"/>
    <property type="match status" value="1"/>
</dbReference>
<evidence type="ECO:0000256" key="3">
    <source>
        <dbReference type="ARBA" id="ARBA00022737"/>
    </source>
</evidence>
<dbReference type="InterPro" id="IPR001611">
    <property type="entry name" value="Leu-rich_rpt"/>
</dbReference>
<dbReference type="SUPFAM" id="SSF46785">
    <property type="entry name" value="Winged helix' DNA-binding domain"/>
    <property type="match status" value="1"/>
</dbReference>
<dbReference type="InterPro" id="IPR042197">
    <property type="entry name" value="Apaf_helical"/>
</dbReference>
<feature type="domain" description="TIR" evidence="8">
    <location>
        <begin position="15"/>
        <end position="180"/>
    </location>
</feature>
<sequence>MACTTIQTCSSTRTKSFDVFVSFRGEDTRNSFADHLFGALQRRHVVAFRDQTIKKGKLLEPELLQAIEGSRVFIVVFSKDYASSTWCLKELTKIVDWAEQTGRSILPVFLDVIPSEVRKQSGQFGNAFAEHEERFKDDLKMVKKWREALKAITDRCGWDLTNKPQYEEIEKIVEEVINILGHNQTLTFDDDLIDMHPRVRQLEELLNLGANEDVEVVGISGMGGIGKTTLATVLFNKISSQYDYCFFIDDVSKIYGNFGATGVLEELLFQDLNQENMEITDPSHGTMLERTSLRRLKALIVLDNVDTVEQLEKLDLHPKYLGAGSIIIIISRDSYVLRNYGVNKVYDVQLLSNSQALYLFRRKAFKSDDIGKDYQQLTSEVLTYANGLPLAIKVLGSFLSARDISQWRSALARLRKTPDENIMDVLRISYDGLGKLAKEVFLDIACFFYGTVFVRRYHSFILTVQEVKELLKHREFHPDDGVKVLVERSLITIQNNVIQIHDLLKELGRSIVREISPNKPRKWSRLWDYKDLQNVLIENKKAENLEAIVIEGESKFLEGTMDALSNMNELKFLFLNNVEFFGTLNSLSNELRYLSWHKYPFTCLPSSFHPDKLVELILPYSKIKTLWKDEKYLPNLRNLDLSYSENLIEITDLGGVPRLKNLILEGCVEIERIDPSIGTLEELTCLKLKNCKNLLFELNIISKLNSLEELDLSGCSRLLDKNTSVIQLLTSSLYKAFMFPFHFLSHRKQEDSPGLLFPYLASFSYLLSLDVSFCNLRQIPDVIGNLRSLVSLNLGGNKFVTLPTTIKELSKLEYLNLEHCKQLKYLPQLPTIIEKGQKPIHKYYRGIYIFDCPKLSEMERCYRMAFSWMMQNLEVHLQTPNIHRNLGIVIPGTQIPKWFNKQNVGGSISMDLSPVMDDPNWIGVACCILFVTRNDLTNALVHLYHWFPFRYCLRQHGKGSKREFMPVPLHFTEDLVTVELDHLFTVFFNGEELIQCLSENPDKSHDLNKLEFNTYFQNPQGLSLVGKNCGYRLLFKGDLQQFNPNVMLTGISSCRKWKLL</sequence>
<dbReference type="Pfam" id="PF23282">
    <property type="entry name" value="WHD_ROQ1"/>
    <property type="match status" value="1"/>
</dbReference>
<keyword evidence="6" id="KW-0520">NAD</keyword>
<dbReference type="SUPFAM" id="SSF52200">
    <property type="entry name" value="Toll/Interleukin receptor TIR domain"/>
    <property type="match status" value="1"/>
</dbReference>
<keyword evidence="10" id="KW-1185">Reference proteome</keyword>
<dbReference type="GO" id="GO:0006952">
    <property type="term" value="P:defense response"/>
    <property type="evidence" value="ECO:0007669"/>
    <property type="project" value="UniProtKB-KW"/>
</dbReference>
<comment type="catalytic activity">
    <reaction evidence="7">
        <text>NAD(+) + H2O = ADP-D-ribose + nicotinamide + H(+)</text>
        <dbReference type="Rhea" id="RHEA:16301"/>
        <dbReference type="ChEBI" id="CHEBI:15377"/>
        <dbReference type="ChEBI" id="CHEBI:15378"/>
        <dbReference type="ChEBI" id="CHEBI:17154"/>
        <dbReference type="ChEBI" id="CHEBI:57540"/>
        <dbReference type="ChEBI" id="CHEBI:57967"/>
        <dbReference type="EC" id="3.2.2.6"/>
    </reaction>
    <physiologicalReaction direction="left-to-right" evidence="7">
        <dbReference type="Rhea" id="RHEA:16302"/>
    </physiologicalReaction>
</comment>
<reference evidence="9 10" key="1">
    <citation type="submission" date="2024-08" db="EMBL/GenBank/DDBJ databases">
        <title>Insights into the chromosomal genome structure of Flemingia macrophylla.</title>
        <authorList>
            <person name="Ding Y."/>
            <person name="Zhao Y."/>
            <person name="Bi W."/>
            <person name="Wu M."/>
            <person name="Zhao G."/>
            <person name="Gong Y."/>
            <person name="Li W."/>
            <person name="Zhang P."/>
        </authorList>
    </citation>
    <scope>NUCLEOTIDE SEQUENCE [LARGE SCALE GENOMIC DNA]</scope>
    <source>
        <strain evidence="9">DYQJB</strain>
        <tissue evidence="9">Leaf</tissue>
    </source>
</reference>
<dbReference type="AlphaFoldDB" id="A0ABD1LWX5"/>
<evidence type="ECO:0000256" key="2">
    <source>
        <dbReference type="ARBA" id="ARBA00022614"/>
    </source>
</evidence>
<dbReference type="InterPro" id="IPR045344">
    <property type="entry name" value="C-JID"/>
</dbReference>
<dbReference type="InterPro" id="IPR044974">
    <property type="entry name" value="Disease_R_plants"/>
</dbReference>
<evidence type="ECO:0000256" key="5">
    <source>
        <dbReference type="ARBA" id="ARBA00022821"/>
    </source>
</evidence>
<dbReference type="Gene3D" id="1.10.8.430">
    <property type="entry name" value="Helical domain of apoptotic protease-activating factors"/>
    <property type="match status" value="1"/>
</dbReference>
<dbReference type="GO" id="GO:0061809">
    <property type="term" value="F:NAD+ nucleosidase activity, cyclic ADP-ribose generating"/>
    <property type="evidence" value="ECO:0007669"/>
    <property type="project" value="UniProtKB-EC"/>
</dbReference>
<dbReference type="PROSITE" id="PS50104">
    <property type="entry name" value="TIR"/>
    <property type="match status" value="1"/>
</dbReference>
<evidence type="ECO:0000256" key="7">
    <source>
        <dbReference type="ARBA" id="ARBA00047304"/>
    </source>
</evidence>
<dbReference type="InterPro" id="IPR032675">
    <property type="entry name" value="LRR_dom_sf"/>
</dbReference>